<evidence type="ECO:0000313" key="2">
    <source>
        <dbReference type="EMBL" id="QKK79927.1"/>
    </source>
</evidence>
<proteinExistence type="predicted"/>
<dbReference type="InterPro" id="IPR056925">
    <property type="entry name" value="ParE-like"/>
</dbReference>
<dbReference type="EMBL" id="CP054301">
    <property type="protein sequence ID" value="QKK79927.1"/>
    <property type="molecule type" value="Genomic_DNA"/>
</dbReference>
<protein>
    <recommendedName>
        <fullName evidence="1">ParE-like toxin domain-containing protein</fullName>
    </recommendedName>
</protein>
<gene>
    <name evidence="2" type="ORF">MP3633_1193</name>
</gene>
<evidence type="ECO:0000259" key="1">
    <source>
        <dbReference type="Pfam" id="PF24732"/>
    </source>
</evidence>
<reference evidence="2 3" key="1">
    <citation type="submission" date="2020-06" db="EMBL/GenBank/DDBJ databases">
        <authorList>
            <person name="Voronona O.L."/>
            <person name="Aksenova E.I."/>
            <person name="Kunda M.S."/>
            <person name="Semenov A.N."/>
            <person name="Ryzhova N."/>
        </authorList>
    </citation>
    <scope>NUCLEOTIDE SEQUENCE [LARGE SCALE GENOMIC DNA]</scope>
    <source>
        <strain evidence="2 3">MPKMM3633</strain>
    </source>
</reference>
<feature type="domain" description="ParE-like toxin" evidence="1">
    <location>
        <begin position="16"/>
        <end position="79"/>
    </location>
</feature>
<sequence>MMKQIINGLESIPFSLRKKARQEISDLLKLGKRSRRWKKLSNKKDWISCKLNKCYRLVVMLSRVSTGPYICMNHSDYDKRFR</sequence>
<evidence type="ECO:0000313" key="3">
    <source>
        <dbReference type="Proteomes" id="UP000509371"/>
    </source>
</evidence>
<dbReference type="Pfam" id="PF24732">
    <property type="entry name" value="ParE_like"/>
    <property type="match status" value="1"/>
</dbReference>
<dbReference type="Proteomes" id="UP000509371">
    <property type="component" value="Chromosome"/>
</dbReference>
<organism evidence="2 3">
    <name type="scientific">Marinomonas primoryensis</name>
    <dbReference type="NCBI Taxonomy" id="178399"/>
    <lineage>
        <taxon>Bacteria</taxon>
        <taxon>Pseudomonadati</taxon>
        <taxon>Pseudomonadota</taxon>
        <taxon>Gammaproteobacteria</taxon>
        <taxon>Oceanospirillales</taxon>
        <taxon>Oceanospirillaceae</taxon>
        <taxon>Marinomonas</taxon>
    </lineage>
</organism>
<dbReference type="RefSeq" id="WP_425541848.1">
    <property type="nucleotide sequence ID" value="NZ_BAAAEF010000013.1"/>
</dbReference>
<dbReference type="AlphaFoldDB" id="A0A859CUF4"/>
<name>A0A859CUF4_9GAMM</name>
<dbReference type="KEGG" id="mpri:MP3633_1193"/>
<accession>A0A859CUF4</accession>